<dbReference type="Gene3D" id="3.40.50.80">
    <property type="entry name" value="Nucleotide-binding domain of ferredoxin-NADP reductase (FNR) module"/>
    <property type="match status" value="1"/>
</dbReference>
<dbReference type="Pfam" id="PF01794">
    <property type="entry name" value="Ferric_reduct"/>
    <property type="match status" value="1"/>
</dbReference>
<evidence type="ECO:0000256" key="11">
    <source>
        <dbReference type="SAM" id="Phobius"/>
    </source>
</evidence>
<keyword evidence="15" id="KW-1185">Reference proteome</keyword>
<sequence>MTAQPETAHALFKRHGSVVHREIADQFALIVLCLLLFYSILSLVALRSNKLRTFRTFVQKPVVLNLIWLALVAYGVLGHFQSGTMQVAKRFGELALACATISTFLALKPALLPRTHQVSFVSLHKWTARTAVAFAYIHSIIYLIHLAQPHTHEESHEESHEASHDESHEESHEASHEEAQPESHAAMLYKRHGVQKLSSKFNILGIISFVFLSVLLLTSLRPVRRKLYAFFYLVHWPLALSFFIMMIWHSRPSSYILTLCGIGFMVYNFLFRVAFNKPITVTKVQSFGPSLKLVTFNPPINVNSMAKNLPGRHVRISTPLLNPLTWFKPSHPYTLVGDSQLVTRQTRFVMKSGSPYSLLGPFKSSYVHDPNKQMLIIAGGAGISMLPSFHSSEYNAKLVWITRYEQEIKILPLIGLDHVDVCITSDAHVSSSRKLQAEDEYELQEFEIDVDEDENSIPFNEDEADFDNLLTHNIGPGISKFFGRPDLDKVVEDMENVSVVCCGPVTLIEETQRWARNRGLPFWSEEYGF</sequence>
<evidence type="ECO:0000256" key="3">
    <source>
        <dbReference type="ARBA" id="ARBA00022692"/>
    </source>
</evidence>
<keyword evidence="5" id="KW-0249">Electron transport</keyword>
<evidence type="ECO:0000313" key="14">
    <source>
        <dbReference type="EMBL" id="GMM49293.1"/>
    </source>
</evidence>
<keyword evidence="6 11" id="KW-1133">Transmembrane helix</keyword>
<evidence type="ECO:0008006" key="16">
    <source>
        <dbReference type="Google" id="ProtNLM"/>
    </source>
</evidence>
<feature type="transmembrane region" description="Helical" evidence="11">
    <location>
        <begin position="227"/>
        <end position="248"/>
    </location>
</feature>
<dbReference type="InterPro" id="IPR013121">
    <property type="entry name" value="Fe_red_NAD-bd_6"/>
</dbReference>
<dbReference type="GO" id="GO:0005886">
    <property type="term" value="C:plasma membrane"/>
    <property type="evidence" value="ECO:0007669"/>
    <property type="project" value="TreeGrafter"/>
</dbReference>
<evidence type="ECO:0000256" key="8">
    <source>
        <dbReference type="ARBA" id="ARBA00023065"/>
    </source>
</evidence>
<evidence type="ECO:0000256" key="2">
    <source>
        <dbReference type="ARBA" id="ARBA00022630"/>
    </source>
</evidence>
<dbReference type="Pfam" id="PF08030">
    <property type="entry name" value="NAD_binding_6"/>
    <property type="match status" value="1"/>
</dbReference>
<dbReference type="InterPro" id="IPR013130">
    <property type="entry name" value="Fe3_Rdtase_TM_dom"/>
</dbReference>
<feature type="transmembrane region" description="Helical" evidence="11">
    <location>
        <begin position="126"/>
        <end position="145"/>
    </location>
</feature>
<evidence type="ECO:0000256" key="4">
    <source>
        <dbReference type="ARBA" id="ARBA00022827"/>
    </source>
</evidence>
<evidence type="ECO:0000256" key="10">
    <source>
        <dbReference type="SAM" id="MobiDB-lite"/>
    </source>
</evidence>
<dbReference type="Proteomes" id="UP001362899">
    <property type="component" value="Unassembled WGS sequence"/>
</dbReference>
<dbReference type="AlphaFoldDB" id="A0AAV5RCW2"/>
<protein>
    <recommendedName>
        <fullName evidence="16">FAD-binding FR-type domain-containing protein</fullName>
    </recommendedName>
</protein>
<name>A0AAV5RCW2_STABA</name>
<dbReference type="PANTHER" id="PTHR11972:SF178">
    <property type="entry name" value="FERRIC REDUCTASE TRANSMEMBRANE COMPONENT 8-RELATED"/>
    <property type="match status" value="1"/>
</dbReference>
<gene>
    <name evidence="14" type="ORF">DASB73_002510</name>
</gene>
<dbReference type="InterPro" id="IPR039261">
    <property type="entry name" value="FNR_nucleotide-bd"/>
</dbReference>
<feature type="region of interest" description="Disordered" evidence="10">
    <location>
        <begin position="154"/>
        <end position="177"/>
    </location>
</feature>
<evidence type="ECO:0000259" key="13">
    <source>
        <dbReference type="Pfam" id="PF08030"/>
    </source>
</evidence>
<evidence type="ECO:0000256" key="1">
    <source>
        <dbReference type="ARBA" id="ARBA00004141"/>
    </source>
</evidence>
<feature type="domain" description="Ferric oxidoreductase" evidence="12">
    <location>
        <begin position="92"/>
        <end position="245"/>
    </location>
</feature>
<keyword evidence="8" id="KW-0813">Transport</keyword>
<comment type="caution">
    <text evidence="14">The sequence shown here is derived from an EMBL/GenBank/DDBJ whole genome shotgun (WGS) entry which is preliminary data.</text>
</comment>
<comment type="subcellular location">
    <subcellularLocation>
        <location evidence="1">Membrane</location>
        <topology evidence="1">Multi-pass membrane protein</topology>
    </subcellularLocation>
</comment>
<feature type="transmembrane region" description="Helical" evidence="11">
    <location>
        <begin position="254"/>
        <end position="275"/>
    </location>
</feature>
<keyword evidence="2" id="KW-0285">Flavoprotein</keyword>
<evidence type="ECO:0000256" key="7">
    <source>
        <dbReference type="ARBA" id="ARBA00023002"/>
    </source>
</evidence>
<evidence type="ECO:0000256" key="9">
    <source>
        <dbReference type="ARBA" id="ARBA00023136"/>
    </source>
</evidence>
<keyword evidence="4" id="KW-0274">FAD</keyword>
<keyword evidence="8" id="KW-0406">Ion transport</keyword>
<keyword evidence="9 11" id="KW-0472">Membrane</keyword>
<reference evidence="14 15" key="1">
    <citation type="journal article" date="2023" name="Elife">
        <title>Identification of key yeast species and microbe-microbe interactions impacting larval growth of Drosophila in the wild.</title>
        <authorList>
            <person name="Mure A."/>
            <person name="Sugiura Y."/>
            <person name="Maeda R."/>
            <person name="Honda K."/>
            <person name="Sakurai N."/>
            <person name="Takahashi Y."/>
            <person name="Watada M."/>
            <person name="Katoh T."/>
            <person name="Gotoh A."/>
            <person name="Gotoh Y."/>
            <person name="Taniguchi I."/>
            <person name="Nakamura K."/>
            <person name="Hayashi T."/>
            <person name="Katayama T."/>
            <person name="Uemura T."/>
            <person name="Hattori Y."/>
        </authorList>
    </citation>
    <scope>NUCLEOTIDE SEQUENCE [LARGE SCALE GENOMIC DNA]</scope>
    <source>
        <strain evidence="14 15">SB-73</strain>
    </source>
</reference>
<dbReference type="EMBL" id="BTGC01000001">
    <property type="protein sequence ID" value="GMM49293.1"/>
    <property type="molecule type" value="Genomic_DNA"/>
</dbReference>
<feature type="domain" description="Ferric reductase NAD binding" evidence="13">
    <location>
        <begin position="373"/>
        <end position="513"/>
    </location>
</feature>
<proteinExistence type="predicted"/>
<dbReference type="SUPFAM" id="SSF52343">
    <property type="entry name" value="Ferredoxin reductase-like, C-terminal NADP-linked domain"/>
    <property type="match status" value="1"/>
</dbReference>
<organism evidence="14 15">
    <name type="scientific">Starmerella bacillaris</name>
    <name type="common">Yeast</name>
    <name type="synonym">Candida zemplinina</name>
    <dbReference type="NCBI Taxonomy" id="1247836"/>
    <lineage>
        <taxon>Eukaryota</taxon>
        <taxon>Fungi</taxon>
        <taxon>Dikarya</taxon>
        <taxon>Ascomycota</taxon>
        <taxon>Saccharomycotina</taxon>
        <taxon>Dipodascomycetes</taxon>
        <taxon>Dipodascales</taxon>
        <taxon>Trichomonascaceae</taxon>
        <taxon>Starmerella</taxon>
    </lineage>
</organism>
<dbReference type="PANTHER" id="PTHR11972">
    <property type="entry name" value="NADPH OXIDASE"/>
    <property type="match status" value="1"/>
</dbReference>
<dbReference type="InterPro" id="IPR050369">
    <property type="entry name" value="RBOH/FRE"/>
</dbReference>
<keyword evidence="3 11" id="KW-0812">Transmembrane</keyword>
<keyword evidence="7" id="KW-0560">Oxidoreductase</keyword>
<feature type="transmembrane region" description="Helical" evidence="11">
    <location>
        <begin position="62"/>
        <end position="82"/>
    </location>
</feature>
<evidence type="ECO:0000313" key="15">
    <source>
        <dbReference type="Proteomes" id="UP001362899"/>
    </source>
</evidence>
<accession>A0AAV5RCW2</accession>
<evidence type="ECO:0000256" key="6">
    <source>
        <dbReference type="ARBA" id="ARBA00022989"/>
    </source>
</evidence>
<feature type="transmembrane region" description="Helical" evidence="11">
    <location>
        <begin position="27"/>
        <end position="46"/>
    </location>
</feature>
<dbReference type="GO" id="GO:0000293">
    <property type="term" value="F:ferric-chelate reductase activity"/>
    <property type="evidence" value="ECO:0007669"/>
    <property type="project" value="TreeGrafter"/>
</dbReference>
<dbReference type="GO" id="GO:0033215">
    <property type="term" value="P:reductive iron assimilation"/>
    <property type="evidence" value="ECO:0007669"/>
    <property type="project" value="TreeGrafter"/>
</dbReference>
<feature type="transmembrane region" description="Helical" evidence="11">
    <location>
        <begin position="94"/>
        <end position="114"/>
    </location>
</feature>
<evidence type="ECO:0000256" key="5">
    <source>
        <dbReference type="ARBA" id="ARBA00022982"/>
    </source>
</evidence>
<feature type="transmembrane region" description="Helical" evidence="11">
    <location>
        <begin position="201"/>
        <end position="220"/>
    </location>
</feature>
<evidence type="ECO:0000259" key="12">
    <source>
        <dbReference type="Pfam" id="PF01794"/>
    </source>
</evidence>